<dbReference type="InterPro" id="IPR015421">
    <property type="entry name" value="PyrdxlP-dep_Trfase_major"/>
</dbReference>
<evidence type="ECO:0000256" key="3">
    <source>
        <dbReference type="ARBA" id="ARBA00022679"/>
    </source>
</evidence>
<dbReference type="GO" id="GO:0004124">
    <property type="term" value="F:cysteine synthase activity"/>
    <property type="evidence" value="ECO:0007669"/>
    <property type="project" value="TreeGrafter"/>
</dbReference>
<dbReference type="InterPro" id="IPR015422">
    <property type="entry name" value="PyrdxlP-dep_Trfase_small"/>
</dbReference>
<dbReference type="GO" id="GO:0019346">
    <property type="term" value="P:transsulfuration"/>
    <property type="evidence" value="ECO:0007669"/>
    <property type="project" value="InterPro"/>
</dbReference>
<dbReference type="InterPro" id="IPR000277">
    <property type="entry name" value="Cys/Met-Metab_PyrdxlP-dep_enz"/>
</dbReference>
<dbReference type="SUPFAM" id="SSF53383">
    <property type="entry name" value="PLP-dependent transferases"/>
    <property type="match status" value="1"/>
</dbReference>
<dbReference type="InterPro" id="IPR006235">
    <property type="entry name" value="OAc-hSer/O-AcSer_sulfhydrylase"/>
</dbReference>
<dbReference type="EMBL" id="CP014672">
    <property type="protein sequence ID" value="ANW99259.1"/>
    <property type="molecule type" value="Genomic_DNA"/>
</dbReference>
<evidence type="ECO:0000256" key="5">
    <source>
        <dbReference type="ARBA" id="ARBA00047175"/>
    </source>
</evidence>
<evidence type="ECO:0000256" key="1">
    <source>
        <dbReference type="ARBA" id="ARBA00001933"/>
    </source>
</evidence>
<evidence type="ECO:0000256" key="4">
    <source>
        <dbReference type="ARBA" id="ARBA00022898"/>
    </source>
</evidence>
<gene>
    <name evidence="11" type="ORF">CSTERTH_09590</name>
</gene>
<sequence length="441" mass="48951">MSVVPEKNNYRFDTQRLRAGYDPKEHNYAVSPPIYQTTSYDFRDVAHAMALFGFRETGNLYSRVGNPTVSILEQRVAALDGAAGAVALASGMAAISYTLLNIAEGGGRILTSPFLYGGSADSFKKIYPKFGITIDFARNIENPEKLAEEIRPDTKAIFVESISNPNTVLLDIDAIAEVAHEHGIPLVVDNTVATPYLYNPIAHGADIVVYSATKGLTGHGNIIAGIVLESGKFNWQSEKFPQFSERYYTLRDINGNHRSFPEVFPETPFTSRIRFNYLNYFGAALSPFNAYLALIGLETLSERVAKQVRNAEILAEYLSNHEAVEWVRYPTLKNSPYRALAERDFPKGAGGILSFGFKGTEAQREAFLNSVQLFHYHVNIGDARSLIVNSPQTTHSELEPEEKKLADIPENLIRISAGLEDPDDLIADLEQAFKKAFEIKN</sequence>
<dbReference type="GO" id="GO:0003961">
    <property type="term" value="F:O-acetylhomoserine aminocarboxypropyltransferase activity"/>
    <property type="evidence" value="ECO:0007669"/>
    <property type="project" value="TreeGrafter"/>
</dbReference>
<accession>A0A1B1YES0</accession>
<evidence type="ECO:0000256" key="7">
    <source>
        <dbReference type="ARBA" id="ARBA00048780"/>
    </source>
</evidence>
<dbReference type="GO" id="GO:0030170">
    <property type="term" value="F:pyridoxal phosphate binding"/>
    <property type="evidence" value="ECO:0007669"/>
    <property type="project" value="InterPro"/>
</dbReference>
<evidence type="ECO:0000256" key="2">
    <source>
        <dbReference type="ARBA" id="ARBA00009077"/>
    </source>
</evidence>
<comment type="similarity">
    <text evidence="2 10">Belongs to the trans-sulfuration enzymes family.</text>
</comment>
<dbReference type="GO" id="GO:0071269">
    <property type="term" value="P:L-homocysteine biosynthetic process"/>
    <property type="evidence" value="ECO:0007669"/>
    <property type="project" value="TreeGrafter"/>
</dbReference>
<dbReference type="PIRSF" id="PIRSF001434">
    <property type="entry name" value="CGS"/>
    <property type="match status" value="1"/>
</dbReference>
<evidence type="ECO:0000313" key="11">
    <source>
        <dbReference type="EMBL" id="ANW99259.1"/>
    </source>
</evidence>
<evidence type="ECO:0000256" key="8">
    <source>
        <dbReference type="ARBA" id="ARBA00052699"/>
    </source>
</evidence>
<keyword evidence="3 11" id="KW-0808">Transferase</keyword>
<protein>
    <recommendedName>
        <fullName evidence="5">homocysteine desulfhydrase</fullName>
        <ecNumber evidence="5">4.4.1.2</ecNumber>
    </recommendedName>
    <alternativeName>
        <fullName evidence="6">Homocysteine desulfhydrase</fullName>
    </alternativeName>
</protein>
<organism evidence="11 12">
    <name type="scientific">Thermoclostridium stercorarium subsp. thermolacticum DSM 2910</name>
    <dbReference type="NCBI Taxonomy" id="1121336"/>
    <lineage>
        <taxon>Bacteria</taxon>
        <taxon>Bacillati</taxon>
        <taxon>Bacillota</taxon>
        <taxon>Clostridia</taxon>
        <taxon>Eubacteriales</taxon>
        <taxon>Oscillospiraceae</taxon>
        <taxon>Thermoclostridium</taxon>
    </lineage>
</organism>
<keyword evidence="4 9" id="KW-0663">Pyridoxal phosphate</keyword>
<comment type="catalytic activity">
    <reaction evidence="7">
        <text>L-homocysteine + H2O = 2-oxobutanoate + hydrogen sulfide + NH4(+) + H(+)</text>
        <dbReference type="Rhea" id="RHEA:14501"/>
        <dbReference type="ChEBI" id="CHEBI:15377"/>
        <dbReference type="ChEBI" id="CHEBI:15378"/>
        <dbReference type="ChEBI" id="CHEBI:16763"/>
        <dbReference type="ChEBI" id="CHEBI:28938"/>
        <dbReference type="ChEBI" id="CHEBI:29919"/>
        <dbReference type="ChEBI" id="CHEBI:58199"/>
        <dbReference type="EC" id="4.4.1.2"/>
    </reaction>
    <physiologicalReaction direction="left-to-right" evidence="7">
        <dbReference type="Rhea" id="RHEA:14502"/>
    </physiologicalReaction>
</comment>
<dbReference type="RefSeq" id="WP_015359636.1">
    <property type="nucleotide sequence ID" value="NZ_CP014672.1"/>
</dbReference>
<feature type="modified residue" description="N6-(pyridoxal phosphate)lysine" evidence="9">
    <location>
        <position position="214"/>
    </location>
</feature>
<dbReference type="GO" id="GO:0047982">
    <property type="term" value="F:homocysteine desulfhydrase activity"/>
    <property type="evidence" value="ECO:0007669"/>
    <property type="project" value="UniProtKB-EC"/>
</dbReference>
<dbReference type="InterPro" id="IPR015424">
    <property type="entry name" value="PyrdxlP-dep_Trfase"/>
</dbReference>
<name>A0A1B1YES0_THEST</name>
<dbReference type="PANTHER" id="PTHR43797">
    <property type="entry name" value="HOMOCYSTEINE/CYSTEINE SYNTHASE"/>
    <property type="match status" value="1"/>
</dbReference>
<dbReference type="CDD" id="cd00614">
    <property type="entry name" value="CGS_like"/>
    <property type="match status" value="1"/>
</dbReference>
<dbReference type="GO" id="GO:0006535">
    <property type="term" value="P:cysteine biosynthetic process from serine"/>
    <property type="evidence" value="ECO:0007669"/>
    <property type="project" value="TreeGrafter"/>
</dbReference>
<dbReference type="GO" id="GO:0005737">
    <property type="term" value="C:cytoplasm"/>
    <property type="evidence" value="ECO:0007669"/>
    <property type="project" value="TreeGrafter"/>
</dbReference>
<dbReference type="PANTHER" id="PTHR43797:SF2">
    <property type="entry name" value="HOMOCYSTEINE_CYSTEINE SYNTHASE"/>
    <property type="match status" value="1"/>
</dbReference>
<evidence type="ECO:0000256" key="6">
    <source>
        <dbReference type="ARBA" id="ARBA00047199"/>
    </source>
</evidence>
<comment type="cofactor">
    <cofactor evidence="1 10">
        <name>pyridoxal 5'-phosphate</name>
        <dbReference type="ChEBI" id="CHEBI:597326"/>
    </cofactor>
</comment>
<dbReference type="GO" id="GO:0018826">
    <property type="term" value="F:methionine gamma-lyase activity"/>
    <property type="evidence" value="ECO:0007669"/>
    <property type="project" value="UniProtKB-EC"/>
</dbReference>
<reference evidence="11 12" key="1">
    <citation type="submission" date="2016-02" db="EMBL/GenBank/DDBJ databases">
        <title>Comparison of Clostridium stercorarium subspecies using comparative genomics and transcriptomics.</title>
        <authorList>
            <person name="Schellenberg J."/>
            <person name="Thallinger G."/>
            <person name="Levin D.B."/>
            <person name="Zhang X."/>
            <person name="Alvare G."/>
            <person name="Fristensky B."/>
            <person name="Sparling R."/>
        </authorList>
    </citation>
    <scope>NUCLEOTIDE SEQUENCE [LARGE SCALE GENOMIC DNA]</scope>
    <source>
        <strain evidence="11 12">DSM 2910</strain>
    </source>
</reference>
<dbReference type="Pfam" id="PF01053">
    <property type="entry name" value="Cys_Met_Meta_PP"/>
    <property type="match status" value="1"/>
</dbReference>
<evidence type="ECO:0000313" key="12">
    <source>
        <dbReference type="Proteomes" id="UP000092971"/>
    </source>
</evidence>
<dbReference type="AlphaFoldDB" id="A0A1B1YES0"/>
<comment type="catalytic activity">
    <reaction evidence="8">
        <text>L-methionine + H2O = methanethiol + 2-oxobutanoate + NH4(+)</text>
        <dbReference type="Rhea" id="RHEA:23800"/>
        <dbReference type="ChEBI" id="CHEBI:15377"/>
        <dbReference type="ChEBI" id="CHEBI:16007"/>
        <dbReference type="ChEBI" id="CHEBI:16763"/>
        <dbReference type="ChEBI" id="CHEBI:28938"/>
        <dbReference type="ChEBI" id="CHEBI:57844"/>
        <dbReference type="EC" id="4.4.1.11"/>
    </reaction>
    <physiologicalReaction direction="left-to-right" evidence="8">
        <dbReference type="Rhea" id="RHEA:23801"/>
    </physiologicalReaction>
</comment>
<proteinExistence type="inferred from homology"/>
<dbReference type="Proteomes" id="UP000092971">
    <property type="component" value="Chromosome"/>
</dbReference>
<dbReference type="OrthoDB" id="9780685at2"/>
<evidence type="ECO:0000256" key="9">
    <source>
        <dbReference type="PIRSR" id="PIRSR001434-2"/>
    </source>
</evidence>
<dbReference type="EC" id="4.4.1.2" evidence="5"/>
<dbReference type="FunFam" id="3.40.640.10:FF:000046">
    <property type="entry name" value="Cystathionine gamma-lyase"/>
    <property type="match status" value="1"/>
</dbReference>
<dbReference type="Gene3D" id="3.90.1150.10">
    <property type="entry name" value="Aspartate Aminotransferase, domain 1"/>
    <property type="match status" value="1"/>
</dbReference>
<evidence type="ECO:0000256" key="10">
    <source>
        <dbReference type="RuleBase" id="RU362118"/>
    </source>
</evidence>
<dbReference type="Gene3D" id="3.40.640.10">
    <property type="entry name" value="Type I PLP-dependent aspartate aminotransferase-like (Major domain)"/>
    <property type="match status" value="1"/>
</dbReference>